<accession>A0ABQ7NJB1</accession>
<name>A0ABQ7NJB1_BRACM</name>
<keyword evidence="2" id="KW-1185">Reference proteome</keyword>
<organism evidence="1 2">
    <name type="scientific">Brassica rapa subsp. trilocularis</name>
    <dbReference type="NCBI Taxonomy" id="1813537"/>
    <lineage>
        <taxon>Eukaryota</taxon>
        <taxon>Viridiplantae</taxon>
        <taxon>Streptophyta</taxon>
        <taxon>Embryophyta</taxon>
        <taxon>Tracheophyta</taxon>
        <taxon>Spermatophyta</taxon>
        <taxon>Magnoliopsida</taxon>
        <taxon>eudicotyledons</taxon>
        <taxon>Gunneridae</taxon>
        <taxon>Pentapetalae</taxon>
        <taxon>rosids</taxon>
        <taxon>malvids</taxon>
        <taxon>Brassicales</taxon>
        <taxon>Brassicaceae</taxon>
        <taxon>Brassiceae</taxon>
        <taxon>Brassica</taxon>
    </lineage>
</organism>
<protein>
    <recommendedName>
        <fullName evidence="3">CASP-like protein</fullName>
    </recommendedName>
</protein>
<dbReference type="EMBL" id="JADBGQ010000002">
    <property type="protein sequence ID" value="KAG5410848.1"/>
    <property type="molecule type" value="Genomic_DNA"/>
</dbReference>
<evidence type="ECO:0000313" key="2">
    <source>
        <dbReference type="Proteomes" id="UP000823674"/>
    </source>
</evidence>
<sequence>MTMDRIFMYSLCSVFASVFDAVKMLSLATACATVSFLFDSFDEDSSRNSSLVNDVLSISHGKAWWRCCFAGLRFADILWGKNLLSE</sequence>
<evidence type="ECO:0000313" key="1">
    <source>
        <dbReference type="EMBL" id="KAG5410848.1"/>
    </source>
</evidence>
<proteinExistence type="predicted"/>
<comment type="caution">
    <text evidence="1">The sequence shown here is derived from an EMBL/GenBank/DDBJ whole genome shotgun (WGS) entry which is preliminary data.</text>
</comment>
<evidence type="ECO:0008006" key="3">
    <source>
        <dbReference type="Google" id="ProtNLM"/>
    </source>
</evidence>
<gene>
    <name evidence="1" type="primary">A02p036620.1_BraROA</name>
    <name evidence="1" type="ORF">IGI04_007167</name>
</gene>
<dbReference type="Proteomes" id="UP000823674">
    <property type="component" value="Chromosome A02"/>
</dbReference>
<reference evidence="1 2" key="1">
    <citation type="submission" date="2021-03" db="EMBL/GenBank/DDBJ databases">
        <authorList>
            <person name="King G.J."/>
            <person name="Bancroft I."/>
            <person name="Baten A."/>
            <person name="Bloomfield J."/>
            <person name="Borpatragohain P."/>
            <person name="He Z."/>
            <person name="Irish N."/>
            <person name="Irwin J."/>
            <person name="Liu K."/>
            <person name="Mauleon R.P."/>
            <person name="Moore J."/>
            <person name="Morris R."/>
            <person name="Ostergaard L."/>
            <person name="Wang B."/>
            <person name="Wells R."/>
        </authorList>
    </citation>
    <scope>NUCLEOTIDE SEQUENCE [LARGE SCALE GENOMIC DNA]</scope>
    <source>
        <strain evidence="1">R-o-18</strain>
        <tissue evidence="1">Leaf</tissue>
    </source>
</reference>